<accession>A0ABS8EUJ9</accession>
<keyword evidence="14" id="KW-0067">ATP-binding</keyword>
<dbReference type="Proteomes" id="UP001299235">
    <property type="component" value="Unassembled WGS sequence"/>
</dbReference>
<evidence type="ECO:0000256" key="15">
    <source>
        <dbReference type="ARBA" id="ARBA00023134"/>
    </source>
</evidence>
<comment type="caution">
    <text evidence="18">The sequence shown here is derived from an EMBL/GenBank/DDBJ whole genome shotgun (WGS) entry which is preliminary data.</text>
</comment>
<dbReference type="InterPro" id="IPR003203">
    <property type="entry name" value="CobU/CobP"/>
</dbReference>
<comment type="pathway">
    <text evidence="6">Cofactor biosynthesis; adenosylcobalamin biosynthesis; adenosylcobalamin from cob(II)yrinate a,c-diamide: step 5/7.</text>
</comment>
<keyword evidence="18" id="KW-0548">Nucleotidyltransferase</keyword>
<comment type="catalytic activity">
    <reaction evidence="3">
        <text>adenosylcob(III)inamide + GTP = adenosylcob(III)inamide phosphate + GDP + H(+)</text>
        <dbReference type="Rhea" id="RHEA:15765"/>
        <dbReference type="ChEBI" id="CHEBI:2480"/>
        <dbReference type="ChEBI" id="CHEBI:15378"/>
        <dbReference type="ChEBI" id="CHEBI:37565"/>
        <dbReference type="ChEBI" id="CHEBI:58189"/>
        <dbReference type="ChEBI" id="CHEBI:58502"/>
        <dbReference type="EC" id="2.7.1.156"/>
    </reaction>
</comment>
<evidence type="ECO:0000256" key="8">
    <source>
        <dbReference type="ARBA" id="ARBA00012016"/>
    </source>
</evidence>
<comment type="function">
    <text evidence="4">Catalyzes ATP-dependent phosphorylation of adenosylcobinamide and addition of GMP to adenosylcobinamide phosphate.</text>
</comment>
<dbReference type="PANTHER" id="PTHR34848:SF1">
    <property type="entry name" value="BIFUNCTIONAL ADENOSYLCOBALAMIN BIOSYNTHESIS PROTEIN COBU"/>
    <property type="match status" value="1"/>
</dbReference>
<dbReference type="Gene3D" id="3.40.50.300">
    <property type="entry name" value="P-loop containing nucleotide triphosphate hydrolases"/>
    <property type="match status" value="1"/>
</dbReference>
<sequence>MILIVGGTFQGKKAFAEKLLNEKREDFTDGTSCAFSDIYHAKVLFHFHEYIRRMLEQEMSVQDLAEQLWMKNPDLVLISNELGYGVVPMDVFDRNYRETTGRVCTEIASWADAVYRVVCGIGTKIK</sequence>
<evidence type="ECO:0000256" key="9">
    <source>
        <dbReference type="ARBA" id="ARBA00012523"/>
    </source>
</evidence>
<evidence type="ECO:0000256" key="6">
    <source>
        <dbReference type="ARBA" id="ARBA00005159"/>
    </source>
</evidence>
<evidence type="ECO:0000256" key="14">
    <source>
        <dbReference type="ARBA" id="ARBA00022840"/>
    </source>
</evidence>
<evidence type="ECO:0000256" key="1">
    <source>
        <dbReference type="ARBA" id="ARBA00000312"/>
    </source>
</evidence>
<dbReference type="PANTHER" id="PTHR34848">
    <property type="match status" value="1"/>
</dbReference>
<reference evidence="18 19" key="1">
    <citation type="submission" date="2021-10" db="EMBL/GenBank/DDBJ databases">
        <title>Anaerobic single-cell dispensing facilitates the cultivation of human gut bacteria.</title>
        <authorList>
            <person name="Afrizal A."/>
        </authorList>
    </citation>
    <scope>NUCLEOTIDE SEQUENCE [LARGE SCALE GENOMIC DNA]</scope>
    <source>
        <strain evidence="18 19">CLA-AA-H246</strain>
    </source>
</reference>
<name>A0ABS8EUJ9_9FIRM</name>
<dbReference type="EC" id="2.7.7.62" evidence="9"/>
<comment type="pathway">
    <text evidence="5">Cofactor biosynthesis; adenosylcobalamin biosynthesis; adenosylcobalamin from cob(II)yrinate a,c-diamide: step 6/7.</text>
</comment>
<evidence type="ECO:0000256" key="16">
    <source>
        <dbReference type="ARBA" id="ARBA00029570"/>
    </source>
</evidence>
<evidence type="ECO:0000256" key="5">
    <source>
        <dbReference type="ARBA" id="ARBA00004692"/>
    </source>
</evidence>
<dbReference type="RefSeq" id="WP_147631708.1">
    <property type="nucleotide sequence ID" value="NZ_JAJEQE010000015.1"/>
</dbReference>
<keyword evidence="13 18" id="KW-0418">Kinase</keyword>
<dbReference type="InterPro" id="IPR027417">
    <property type="entry name" value="P-loop_NTPase"/>
</dbReference>
<keyword evidence="19" id="KW-1185">Reference proteome</keyword>
<dbReference type="GO" id="GO:0016301">
    <property type="term" value="F:kinase activity"/>
    <property type="evidence" value="ECO:0007669"/>
    <property type="project" value="UniProtKB-KW"/>
</dbReference>
<evidence type="ECO:0000256" key="2">
    <source>
        <dbReference type="ARBA" id="ARBA00000711"/>
    </source>
</evidence>
<evidence type="ECO:0000256" key="17">
    <source>
        <dbReference type="ARBA" id="ARBA00030571"/>
    </source>
</evidence>
<keyword evidence="12" id="KW-0547">Nucleotide-binding</keyword>
<evidence type="ECO:0000256" key="7">
    <source>
        <dbReference type="ARBA" id="ARBA00007490"/>
    </source>
</evidence>
<protein>
    <recommendedName>
        <fullName evidence="16">Adenosylcobinamide kinase</fullName>
        <ecNumber evidence="8">2.7.1.156</ecNumber>
        <ecNumber evidence="9">2.7.7.62</ecNumber>
    </recommendedName>
    <alternativeName>
        <fullName evidence="17">Adenosylcobinamide-phosphate guanylyltransferase</fullName>
    </alternativeName>
</protein>
<proteinExistence type="inferred from homology"/>
<keyword evidence="11" id="KW-0808">Transferase</keyword>
<dbReference type="Pfam" id="PF02283">
    <property type="entry name" value="CobU"/>
    <property type="match status" value="1"/>
</dbReference>
<evidence type="ECO:0000313" key="19">
    <source>
        <dbReference type="Proteomes" id="UP001299235"/>
    </source>
</evidence>
<keyword evidence="15" id="KW-0342">GTP-binding</keyword>
<dbReference type="GO" id="GO:0016779">
    <property type="term" value="F:nucleotidyltransferase activity"/>
    <property type="evidence" value="ECO:0007669"/>
    <property type="project" value="UniProtKB-KW"/>
</dbReference>
<gene>
    <name evidence="18" type="ORF">LKD42_06335</name>
</gene>
<evidence type="ECO:0000256" key="13">
    <source>
        <dbReference type="ARBA" id="ARBA00022777"/>
    </source>
</evidence>
<evidence type="ECO:0000256" key="12">
    <source>
        <dbReference type="ARBA" id="ARBA00022741"/>
    </source>
</evidence>
<dbReference type="EMBL" id="JAJEQE010000015">
    <property type="protein sequence ID" value="MCC2148870.1"/>
    <property type="molecule type" value="Genomic_DNA"/>
</dbReference>
<comment type="catalytic activity">
    <reaction evidence="2">
        <text>adenosylcob(III)inamide phosphate + GTP + H(+) = adenosylcob(III)inamide-GDP + diphosphate</text>
        <dbReference type="Rhea" id="RHEA:22712"/>
        <dbReference type="ChEBI" id="CHEBI:15378"/>
        <dbReference type="ChEBI" id="CHEBI:33019"/>
        <dbReference type="ChEBI" id="CHEBI:37565"/>
        <dbReference type="ChEBI" id="CHEBI:58502"/>
        <dbReference type="ChEBI" id="CHEBI:60487"/>
        <dbReference type="EC" id="2.7.7.62"/>
    </reaction>
</comment>
<evidence type="ECO:0000256" key="4">
    <source>
        <dbReference type="ARBA" id="ARBA00003889"/>
    </source>
</evidence>
<comment type="similarity">
    <text evidence="7">Belongs to the CobU/CobP family.</text>
</comment>
<evidence type="ECO:0000256" key="10">
    <source>
        <dbReference type="ARBA" id="ARBA00022573"/>
    </source>
</evidence>
<keyword evidence="10" id="KW-0169">Cobalamin biosynthesis</keyword>
<comment type="catalytic activity">
    <reaction evidence="1">
        <text>adenosylcob(III)inamide + ATP = adenosylcob(III)inamide phosphate + ADP + H(+)</text>
        <dbReference type="Rhea" id="RHEA:15769"/>
        <dbReference type="ChEBI" id="CHEBI:2480"/>
        <dbReference type="ChEBI" id="CHEBI:15378"/>
        <dbReference type="ChEBI" id="CHEBI:30616"/>
        <dbReference type="ChEBI" id="CHEBI:58502"/>
        <dbReference type="ChEBI" id="CHEBI:456216"/>
        <dbReference type="EC" id="2.7.1.156"/>
    </reaction>
</comment>
<evidence type="ECO:0000256" key="3">
    <source>
        <dbReference type="ARBA" id="ARBA00001522"/>
    </source>
</evidence>
<dbReference type="SUPFAM" id="SSF52540">
    <property type="entry name" value="P-loop containing nucleoside triphosphate hydrolases"/>
    <property type="match status" value="1"/>
</dbReference>
<evidence type="ECO:0000256" key="11">
    <source>
        <dbReference type="ARBA" id="ARBA00022679"/>
    </source>
</evidence>
<organism evidence="18 19">
    <name type="scientific">Hominisplanchenecus faecis</name>
    <dbReference type="NCBI Taxonomy" id="2885351"/>
    <lineage>
        <taxon>Bacteria</taxon>
        <taxon>Bacillati</taxon>
        <taxon>Bacillota</taxon>
        <taxon>Clostridia</taxon>
        <taxon>Lachnospirales</taxon>
        <taxon>Lachnospiraceae</taxon>
        <taxon>Hominisplanchenecus</taxon>
    </lineage>
</organism>
<evidence type="ECO:0000313" key="18">
    <source>
        <dbReference type="EMBL" id="MCC2148870.1"/>
    </source>
</evidence>
<dbReference type="EC" id="2.7.1.156" evidence="8"/>